<dbReference type="AlphaFoldDB" id="A0A0M8K6Y4"/>
<dbReference type="Proteomes" id="UP000037784">
    <property type="component" value="Unassembled WGS sequence"/>
</dbReference>
<name>A0A0M8K6Y4_9CHLR</name>
<gene>
    <name evidence="1" type="ORF">ARMA_0415</name>
</gene>
<dbReference type="EMBL" id="BBZA01000023">
    <property type="protein sequence ID" value="GAP61992.1"/>
    <property type="molecule type" value="Genomic_DNA"/>
</dbReference>
<sequence length="37" mass="4328">MAANIAISALIFNFLIEKYPKNKLFVDRELCFSYNET</sequence>
<keyword evidence="2" id="KW-1185">Reference proteome</keyword>
<dbReference type="InParanoid" id="A0A0M8K6Y4"/>
<evidence type="ECO:0000313" key="2">
    <source>
        <dbReference type="Proteomes" id="UP000037784"/>
    </source>
</evidence>
<organism evidence="1 2">
    <name type="scientific">Ardenticatena maritima</name>
    <dbReference type="NCBI Taxonomy" id="872965"/>
    <lineage>
        <taxon>Bacteria</taxon>
        <taxon>Bacillati</taxon>
        <taxon>Chloroflexota</taxon>
        <taxon>Ardenticatenia</taxon>
        <taxon>Ardenticatenales</taxon>
        <taxon>Ardenticatenaceae</taxon>
        <taxon>Ardenticatena</taxon>
    </lineage>
</organism>
<comment type="caution">
    <text evidence="1">The sequence shown here is derived from an EMBL/GenBank/DDBJ whole genome shotgun (WGS) entry which is preliminary data.</text>
</comment>
<protein>
    <submittedName>
        <fullName evidence="1">Uncharacterized protein</fullName>
    </submittedName>
</protein>
<reference evidence="2" key="1">
    <citation type="submission" date="2015-08" db="EMBL/GenBank/DDBJ databases">
        <title>Draft Genome Sequence of a Heterotrophic Facultative Anaerobic Bacterium Ardenticatena maritima Strain 110S.</title>
        <authorList>
            <person name="Kawaichi S."/>
            <person name="Yoshida T."/>
            <person name="Sako Y."/>
            <person name="Nakamura R."/>
        </authorList>
    </citation>
    <scope>NUCLEOTIDE SEQUENCE [LARGE SCALE GENOMIC DNA]</scope>
    <source>
        <strain evidence="2">110S</strain>
    </source>
</reference>
<evidence type="ECO:0000313" key="1">
    <source>
        <dbReference type="EMBL" id="GAP61992.1"/>
    </source>
</evidence>
<proteinExistence type="predicted"/>
<accession>A0A0M8K6Y4</accession>